<evidence type="ECO:0008006" key="4">
    <source>
        <dbReference type="Google" id="ProtNLM"/>
    </source>
</evidence>
<sequence>MDMNTIKRVIHTEPCSRHHRASCYAQDVSNGPPGQLASLCYSCRYSSQSGNISAAMVSIAVQPPTETQTCRPIYPPVVAQTHVRAGGRHNNTHLFATAALLDDQGRVLDGQLGGALVATGYAVEDRGSGSRQQSVAFAFPDLALTYAGVYSIRVDVYRVNYDDGDTDNATMIEQAETELFYGFSEAVAVQRPSKLTPSSNCMHSLVVACQPCSFFLLSIRREVVAAQIEAKWMRYPKYADVRTTHARWGNGRRQTGRETSRKQLSIVMER</sequence>
<dbReference type="GeneID" id="39613163"/>
<dbReference type="AlphaFoldDB" id="A0A3M9Y4L0"/>
<proteinExistence type="predicted"/>
<dbReference type="RefSeq" id="XP_028492874.1">
    <property type="nucleotide sequence ID" value="XM_028643547.1"/>
</dbReference>
<evidence type="ECO:0000313" key="3">
    <source>
        <dbReference type="Proteomes" id="UP000267145"/>
    </source>
</evidence>
<dbReference type="Proteomes" id="UP000267145">
    <property type="component" value="Unassembled WGS sequence"/>
</dbReference>
<evidence type="ECO:0000256" key="1">
    <source>
        <dbReference type="SAM" id="MobiDB-lite"/>
    </source>
</evidence>
<protein>
    <recommendedName>
        <fullName evidence="4">Velvet domain-containing protein</fullName>
    </recommendedName>
</protein>
<dbReference type="Gene3D" id="2.60.40.3960">
    <property type="entry name" value="Velvet domain"/>
    <property type="match status" value="1"/>
</dbReference>
<reference evidence="2 3" key="1">
    <citation type="submission" date="2018-10" db="EMBL/GenBank/DDBJ databases">
        <title>Genome sequence of Verticillium nonalfalfae VnAa140.</title>
        <authorList>
            <person name="Stajich J.E."/>
            <person name="Kasson M.T."/>
        </authorList>
    </citation>
    <scope>NUCLEOTIDE SEQUENCE [LARGE SCALE GENOMIC DNA]</scope>
    <source>
        <strain evidence="2 3">VnAa140</strain>
    </source>
</reference>
<gene>
    <name evidence="2" type="ORF">D7B24_009474</name>
</gene>
<keyword evidence="3" id="KW-1185">Reference proteome</keyword>
<evidence type="ECO:0000313" key="2">
    <source>
        <dbReference type="EMBL" id="RNJ54716.1"/>
    </source>
</evidence>
<comment type="caution">
    <text evidence="2">The sequence shown here is derived from an EMBL/GenBank/DDBJ whole genome shotgun (WGS) entry which is preliminary data.</text>
</comment>
<feature type="region of interest" description="Disordered" evidence="1">
    <location>
        <begin position="249"/>
        <end position="270"/>
    </location>
</feature>
<dbReference type="InterPro" id="IPR038491">
    <property type="entry name" value="Velvet_dom_sf"/>
</dbReference>
<accession>A0A3M9Y4L0</accession>
<name>A0A3M9Y4L0_9PEZI</name>
<dbReference type="EMBL" id="RBVV01000095">
    <property type="protein sequence ID" value="RNJ54716.1"/>
    <property type="molecule type" value="Genomic_DNA"/>
</dbReference>
<organism evidence="2 3">
    <name type="scientific">Verticillium nonalfalfae</name>
    <dbReference type="NCBI Taxonomy" id="1051616"/>
    <lineage>
        <taxon>Eukaryota</taxon>
        <taxon>Fungi</taxon>
        <taxon>Dikarya</taxon>
        <taxon>Ascomycota</taxon>
        <taxon>Pezizomycotina</taxon>
        <taxon>Sordariomycetes</taxon>
        <taxon>Hypocreomycetidae</taxon>
        <taxon>Glomerellales</taxon>
        <taxon>Plectosphaerellaceae</taxon>
        <taxon>Verticillium</taxon>
    </lineage>
</organism>